<evidence type="ECO:0000313" key="2">
    <source>
        <dbReference type="Proteomes" id="UP000324646"/>
    </source>
</evidence>
<dbReference type="InterPro" id="IPR021321">
    <property type="entry name" value="DUF2922"/>
</dbReference>
<dbReference type="AlphaFoldDB" id="A0A5C0SAC1"/>
<organism evidence="1 2">
    <name type="scientific">Crassaminicella thermophila</name>
    <dbReference type="NCBI Taxonomy" id="2599308"/>
    <lineage>
        <taxon>Bacteria</taxon>
        <taxon>Bacillati</taxon>
        <taxon>Bacillota</taxon>
        <taxon>Clostridia</taxon>
        <taxon>Eubacteriales</taxon>
        <taxon>Clostridiaceae</taxon>
        <taxon>Crassaminicella</taxon>
    </lineage>
</organism>
<keyword evidence="2" id="KW-1185">Reference proteome</keyword>
<name>A0A5C0SAC1_CRATE</name>
<sequence>MKGGIILATKRLEMIFKNQMGTTTKIAVDNARADLTQEEVQTAMQAIIDKNIFETNKGELAGIDSARIVTTDIEEIVL</sequence>
<proteinExistence type="predicted"/>
<accession>A0A5C0SAC1</accession>
<dbReference type="Proteomes" id="UP000324646">
    <property type="component" value="Chromosome"/>
</dbReference>
<dbReference type="EMBL" id="CP042243">
    <property type="protein sequence ID" value="QEK11523.1"/>
    <property type="molecule type" value="Genomic_DNA"/>
</dbReference>
<protein>
    <submittedName>
        <fullName evidence="1">DUF2922 domain-containing protein</fullName>
    </submittedName>
</protein>
<dbReference type="Pfam" id="PF11148">
    <property type="entry name" value="DUF2922"/>
    <property type="match status" value="1"/>
</dbReference>
<gene>
    <name evidence="1" type="ORF">FQB35_03555</name>
</gene>
<evidence type="ECO:0000313" key="1">
    <source>
        <dbReference type="EMBL" id="QEK11523.1"/>
    </source>
</evidence>
<dbReference type="OrthoDB" id="9795264at2"/>
<dbReference type="KEGG" id="crs:FQB35_03555"/>
<reference evidence="1 2" key="1">
    <citation type="submission" date="2019-07" db="EMBL/GenBank/DDBJ databases">
        <title>Complete genome of Crassaminicella thermophila SY095.</title>
        <authorList>
            <person name="Li X."/>
        </authorList>
    </citation>
    <scope>NUCLEOTIDE SEQUENCE [LARGE SCALE GENOMIC DNA]</scope>
    <source>
        <strain evidence="1 2">SY095</strain>
    </source>
</reference>